<evidence type="ECO:0000313" key="2">
    <source>
        <dbReference type="Proteomes" id="UP001519460"/>
    </source>
</evidence>
<keyword evidence="2" id="KW-1185">Reference proteome</keyword>
<accession>A0ABD0LY12</accession>
<dbReference type="EMBL" id="JACVVK020000017">
    <property type="protein sequence ID" value="KAK7504033.1"/>
    <property type="molecule type" value="Genomic_DNA"/>
</dbReference>
<reference evidence="1 2" key="1">
    <citation type="journal article" date="2023" name="Sci. Data">
        <title>Genome assembly of the Korean intertidal mud-creeper Batillaria attramentaria.</title>
        <authorList>
            <person name="Patra A.K."/>
            <person name="Ho P.T."/>
            <person name="Jun S."/>
            <person name="Lee S.J."/>
            <person name="Kim Y."/>
            <person name="Won Y.J."/>
        </authorList>
    </citation>
    <scope>NUCLEOTIDE SEQUENCE [LARGE SCALE GENOMIC DNA]</scope>
    <source>
        <strain evidence="1">Wonlab-2016</strain>
    </source>
</reference>
<proteinExistence type="predicted"/>
<protein>
    <submittedName>
        <fullName evidence="1">Uncharacterized protein</fullName>
    </submittedName>
</protein>
<evidence type="ECO:0000313" key="1">
    <source>
        <dbReference type="EMBL" id="KAK7504033.1"/>
    </source>
</evidence>
<dbReference type="AlphaFoldDB" id="A0ABD0LY12"/>
<organism evidence="1 2">
    <name type="scientific">Batillaria attramentaria</name>
    <dbReference type="NCBI Taxonomy" id="370345"/>
    <lineage>
        <taxon>Eukaryota</taxon>
        <taxon>Metazoa</taxon>
        <taxon>Spiralia</taxon>
        <taxon>Lophotrochozoa</taxon>
        <taxon>Mollusca</taxon>
        <taxon>Gastropoda</taxon>
        <taxon>Caenogastropoda</taxon>
        <taxon>Sorbeoconcha</taxon>
        <taxon>Cerithioidea</taxon>
        <taxon>Batillariidae</taxon>
        <taxon>Batillaria</taxon>
    </lineage>
</organism>
<dbReference type="Proteomes" id="UP001519460">
    <property type="component" value="Unassembled WGS sequence"/>
</dbReference>
<name>A0ABD0LY12_9CAEN</name>
<gene>
    <name evidence="1" type="ORF">BaRGS_00004765</name>
</gene>
<comment type="caution">
    <text evidence="1">The sequence shown here is derived from an EMBL/GenBank/DDBJ whole genome shotgun (WGS) entry which is preliminary data.</text>
</comment>
<sequence length="86" mass="9703">MNPANQPTNNLTPISMTLLTQTALLLFKESDHCHRKSADWKVINTSVGQAAKRTRLAIGQLCRSNYRKLKSRGSKRMEKLCNCSAR</sequence>